<proteinExistence type="predicted"/>
<protein>
    <submittedName>
        <fullName evidence="1">Uncharacterized protein</fullName>
    </submittedName>
</protein>
<evidence type="ECO:0000313" key="1">
    <source>
        <dbReference type="EMBL" id="MPD04835.1"/>
    </source>
</evidence>
<dbReference type="EMBL" id="VSRR010143066">
    <property type="protein sequence ID" value="MPD04835.1"/>
    <property type="molecule type" value="Genomic_DNA"/>
</dbReference>
<keyword evidence="2" id="KW-1185">Reference proteome</keyword>
<gene>
    <name evidence="1" type="ORF">E2C01_100546</name>
</gene>
<sequence length="103" mass="11485">MKRGHCKVAGCARQVSIEEGNEKSSLRFLAFVPQHSTAQHNTKTRRAKVTPERLPGLKVLETARSELQVKMITTLPTRQTLLRSGPIISVTFGNRNSGRGNRF</sequence>
<accession>A0A5B7KJR0</accession>
<organism evidence="1 2">
    <name type="scientific">Portunus trituberculatus</name>
    <name type="common">Swimming crab</name>
    <name type="synonym">Neptunus trituberculatus</name>
    <dbReference type="NCBI Taxonomy" id="210409"/>
    <lineage>
        <taxon>Eukaryota</taxon>
        <taxon>Metazoa</taxon>
        <taxon>Ecdysozoa</taxon>
        <taxon>Arthropoda</taxon>
        <taxon>Crustacea</taxon>
        <taxon>Multicrustacea</taxon>
        <taxon>Malacostraca</taxon>
        <taxon>Eumalacostraca</taxon>
        <taxon>Eucarida</taxon>
        <taxon>Decapoda</taxon>
        <taxon>Pleocyemata</taxon>
        <taxon>Brachyura</taxon>
        <taxon>Eubrachyura</taxon>
        <taxon>Portunoidea</taxon>
        <taxon>Portunidae</taxon>
        <taxon>Portuninae</taxon>
        <taxon>Portunus</taxon>
    </lineage>
</organism>
<reference evidence="1 2" key="1">
    <citation type="submission" date="2019-05" db="EMBL/GenBank/DDBJ databases">
        <title>Another draft genome of Portunus trituberculatus and its Hox gene families provides insights of decapod evolution.</title>
        <authorList>
            <person name="Jeong J.-H."/>
            <person name="Song I."/>
            <person name="Kim S."/>
            <person name="Choi T."/>
            <person name="Kim D."/>
            <person name="Ryu S."/>
            <person name="Kim W."/>
        </authorList>
    </citation>
    <scope>NUCLEOTIDE SEQUENCE [LARGE SCALE GENOMIC DNA]</scope>
    <source>
        <tissue evidence="1">Muscle</tissue>
    </source>
</reference>
<dbReference type="AlphaFoldDB" id="A0A5B7KJR0"/>
<name>A0A5B7KJR0_PORTR</name>
<dbReference type="Proteomes" id="UP000324222">
    <property type="component" value="Unassembled WGS sequence"/>
</dbReference>
<comment type="caution">
    <text evidence="1">The sequence shown here is derived from an EMBL/GenBank/DDBJ whole genome shotgun (WGS) entry which is preliminary data.</text>
</comment>
<evidence type="ECO:0000313" key="2">
    <source>
        <dbReference type="Proteomes" id="UP000324222"/>
    </source>
</evidence>